<keyword evidence="15" id="KW-1185">Reference proteome</keyword>
<dbReference type="InterPro" id="IPR001992">
    <property type="entry name" value="T2SS_GspF/T4SS_PilC_CS"/>
</dbReference>
<evidence type="ECO:0000256" key="9">
    <source>
        <dbReference type="ARBA" id="ARBA00023136"/>
    </source>
</evidence>
<keyword evidence="6" id="KW-0997">Cell inner membrane</keyword>
<evidence type="ECO:0000256" key="7">
    <source>
        <dbReference type="ARBA" id="ARBA00022692"/>
    </source>
</evidence>
<name>A0A0R0BUH7_9GAMM</name>
<proteinExistence type="inferred from homology"/>
<feature type="transmembrane region" description="Helical" evidence="12">
    <location>
        <begin position="161"/>
        <end position="184"/>
    </location>
</feature>
<dbReference type="Pfam" id="PF00482">
    <property type="entry name" value="T2SSF"/>
    <property type="match status" value="2"/>
</dbReference>
<dbReference type="STRING" id="266128.ABB25_08290"/>
<dbReference type="EMBL" id="LDJH01000013">
    <property type="protein sequence ID" value="KRG57818.1"/>
    <property type="molecule type" value="Genomic_DNA"/>
</dbReference>
<comment type="subcellular location">
    <subcellularLocation>
        <location evidence="2 11">Cell inner membrane</location>
        <topology evidence="2 11">Multi-pass membrane protein</topology>
    </subcellularLocation>
</comment>
<evidence type="ECO:0000256" key="6">
    <source>
        <dbReference type="ARBA" id="ARBA00022519"/>
    </source>
</evidence>
<gene>
    <name evidence="14" type="ORF">ABB25_08290</name>
</gene>
<keyword evidence="9 12" id="KW-0472">Membrane</keyword>
<dbReference type="InterPro" id="IPR042094">
    <property type="entry name" value="T2SS_GspF_sf"/>
</dbReference>
<dbReference type="Gene3D" id="1.20.81.30">
    <property type="entry name" value="Type II secretion system (T2SS), domain F"/>
    <property type="match status" value="2"/>
</dbReference>
<evidence type="ECO:0000256" key="8">
    <source>
        <dbReference type="ARBA" id="ARBA00022989"/>
    </source>
</evidence>
<evidence type="ECO:0000256" key="10">
    <source>
        <dbReference type="ARBA" id="ARBA00030750"/>
    </source>
</evidence>
<dbReference type="PROSITE" id="PS00874">
    <property type="entry name" value="T2SP_F"/>
    <property type="match status" value="1"/>
</dbReference>
<evidence type="ECO:0000256" key="1">
    <source>
        <dbReference type="ARBA" id="ARBA00002684"/>
    </source>
</evidence>
<feature type="transmembrane region" description="Helical" evidence="12">
    <location>
        <begin position="368"/>
        <end position="389"/>
    </location>
</feature>
<comment type="function">
    <text evidence="1">Component of the type II secretion system inner membrane complex required for the energy-dependent secretion of extracellular factors such as proteases and toxins from the periplasm.</text>
</comment>
<organism evidence="14 15">
    <name type="scientific">Stenotrophomonas koreensis</name>
    <dbReference type="NCBI Taxonomy" id="266128"/>
    <lineage>
        <taxon>Bacteria</taxon>
        <taxon>Pseudomonadati</taxon>
        <taxon>Pseudomonadota</taxon>
        <taxon>Gammaproteobacteria</taxon>
        <taxon>Lysobacterales</taxon>
        <taxon>Lysobacteraceae</taxon>
        <taxon>Stenotrophomonas</taxon>
    </lineage>
</organism>
<dbReference type="PANTHER" id="PTHR30012">
    <property type="entry name" value="GENERAL SECRETION PATHWAY PROTEIN"/>
    <property type="match status" value="1"/>
</dbReference>
<dbReference type="RefSeq" id="WP_057665771.1">
    <property type="nucleotide sequence ID" value="NZ_LDJH01000013.1"/>
</dbReference>
<keyword evidence="7 11" id="KW-0812">Transmembrane</keyword>
<comment type="caution">
    <text evidence="14">The sequence shown here is derived from an EMBL/GenBank/DDBJ whole genome shotgun (WGS) entry which is preliminary data.</text>
</comment>
<evidence type="ECO:0000256" key="12">
    <source>
        <dbReference type="SAM" id="Phobius"/>
    </source>
</evidence>
<dbReference type="PRINTS" id="PR00812">
    <property type="entry name" value="BCTERIALGSPF"/>
</dbReference>
<evidence type="ECO:0000256" key="11">
    <source>
        <dbReference type="RuleBase" id="RU003923"/>
    </source>
</evidence>
<evidence type="ECO:0000256" key="3">
    <source>
        <dbReference type="ARBA" id="ARBA00005745"/>
    </source>
</evidence>
<feature type="domain" description="Type II secretion system protein GspF" evidence="13">
    <location>
        <begin position="266"/>
        <end position="387"/>
    </location>
</feature>
<dbReference type="InterPro" id="IPR018076">
    <property type="entry name" value="T2SS_GspF_dom"/>
</dbReference>
<dbReference type="InterPro" id="IPR003004">
    <property type="entry name" value="GspF/PilC"/>
</dbReference>
<dbReference type="OrthoDB" id="9805682at2"/>
<evidence type="ECO:0000313" key="15">
    <source>
        <dbReference type="Proteomes" id="UP000051254"/>
    </source>
</evidence>
<dbReference type="AlphaFoldDB" id="A0A0R0BUH7"/>
<keyword evidence="5" id="KW-1003">Cell membrane</keyword>
<reference evidence="14 15" key="1">
    <citation type="submission" date="2015-05" db="EMBL/GenBank/DDBJ databases">
        <title>Genome sequencing and analysis of members of genus Stenotrophomonas.</title>
        <authorList>
            <person name="Patil P.P."/>
            <person name="Midha S."/>
            <person name="Patil P.B."/>
        </authorList>
    </citation>
    <scope>NUCLEOTIDE SEQUENCE [LARGE SCALE GENOMIC DNA]</scope>
    <source>
        <strain evidence="14 15">DSM 17805</strain>
    </source>
</reference>
<dbReference type="PANTHER" id="PTHR30012:SF0">
    <property type="entry name" value="TYPE II SECRETION SYSTEM PROTEIN F-RELATED"/>
    <property type="match status" value="1"/>
</dbReference>
<evidence type="ECO:0000259" key="13">
    <source>
        <dbReference type="Pfam" id="PF00482"/>
    </source>
</evidence>
<feature type="transmembrane region" description="Helical" evidence="12">
    <location>
        <begin position="204"/>
        <end position="230"/>
    </location>
</feature>
<protein>
    <recommendedName>
        <fullName evidence="10">General secretion pathway protein F</fullName>
    </recommendedName>
</protein>
<dbReference type="PATRIC" id="fig|266128.3.peg.525"/>
<evidence type="ECO:0000256" key="5">
    <source>
        <dbReference type="ARBA" id="ARBA00022475"/>
    </source>
</evidence>
<evidence type="ECO:0000256" key="2">
    <source>
        <dbReference type="ARBA" id="ARBA00004429"/>
    </source>
</evidence>
<keyword evidence="4 11" id="KW-0813">Transport</keyword>
<sequence>MIAFSYQAVDTAGRTRHGQLRASDAQAATAQLLGKRWLVLQLAPAAAEPGRQVRLPARELALFTRQLAALTASLPLAQALQAISQQAGQRRLRQAVQSTQTRLAEGFALAEAMAAQPRAFPPLYRAMIAAGEASGALPQLLARLADLLEQQQQVRARLATALIYPATLALTACAVVIALMTLVVPRVVEQFDAMGRQLPLLTRIVVGSSELLAALAPWLGAALLALLLAAPLALRRPGLRLAVDRLILRLPLAGNLLRQVHAAQLARTLAIMLAAGLPLIDGLRASARTIANTVLRNATAQMATVIDEGGSLSTAMRLAAVFPSTLLHMASSGEDSGQLAPMLESAADYLERQSQTTTQVAMGLLEPLIIIVLGVVVGVIVLAILLPILQFNSLVLG</sequence>
<dbReference type="FunFam" id="1.20.81.30:FF:000001">
    <property type="entry name" value="Type II secretion system protein F"/>
    <property type="match status" value="2"/>
</dbReference>
<dbReference type="Proteomes" id="UP000051254">
    <property type="component" value="Unassembled WGS sequence"/>
</dbReference>
<accession>A0A0R0BUH7</accession>
<keyword evidence="8 12" id="KW-1133">Transmembrane helix</keyword>
<dbReference type="GO" id="GO:0005886">
    <property type="term" value="C:plasma membrane"/>
    <property type="evidence" value="ECO:0007669"/>
    <property type="project" value="UniProtKB-SubCell"/>
</dbReference>
<comment type="similarity">
    <text evidence="3 11">Belongs to the GSP F family.</text>
</comment>
<evidence type="ECO:0000256" key="4">
    <source>
        <dbReference type="ARBA" id="ARBA00022448"/>
    </source>
</evidence>
<feature type="domain" description="Type II secretion system protein GspF" evidence="13">
    <location>
        <begin position="63"/>
        <end position="185"/>
    </location>
</feature>
<dbReference type="GO" id="GO:0015628">
    <property type="term" value="P:protein secretion by the type II secretion system"/>
    <property type="evidence" value="ECO:0007669"/>
    <property type="project" value="TreeGrafter"/>
</dbReference>
<evidence type="ECO:0000313" key="14">
    <source>
        <dbReference type="EMBL" id="KRG57818.1"/>
    </source>
</evidence>